<dbReference type="EMBL" id="PDOF01000002">
    <property type="protein sequence ID" value="PYZ96328.1"/>
    <property type="molecule type" value="Genomic_DNA"/>
</dbReference>
<feature type="binding site" evidence="1">
    <location>
        <position position="52"/>
    </location>
    <ligand>
        <name>substrate</name>
    </ligand>
</feature>
<keyword evidence="1 4" id="KW-0418">Kinase</keyword>
<dbReference type="OrthoDB" id="9802811at2"/>
<keyword evidence="5" id="KW-1185">Reference proteome</keyword>
<evidence type="ECO:0000256" key="1">
    <source>
        <dbReference type="HAMAP-Rule" id="MF_02128"/>
    </source>
</evidence>
<accession>A0A2W0HRZ7</accession>
<feature type="binding site" evidence="1">
    <location>
        <position position="74"/>
    </location>
    <ligand>
        <name>Mg(2+)</name>
        <dbReference type="ChEBI" id="CHEBI:18420"/>
        <label>2</label>
    </ligand>
</feature>
<feature type="domain" description="PurM-like N-terminal" evidence="2">
    <location>
        <begin position="26"/>
        <end position="142"/>
    </location>
</feature>
<feature type="binding site" evidence="1">
    <location>
        <position position="150"/>
    </location>
    <ligand>
        <name>ATP</name>
        <dbReference type="ChEBI" id="CHEBI:30616"/>
    </ligand>
</feature>
<feature type="binding site" evidence="1">
    <location>
        <position position="219"/>
    </location>
    <ligand>
        <name>Mg(2+)</name>
        <dbReference type="ChEBI" id="CHEBI:18420"/>
        <label>5</label>
    </ligand>
</feature>
<protein>
    <recommendedName>
        <fullName evidence="1">Thiamine-monophosphate kinase</fullName>
        <shortName evidence="1">TMP kinase</shortName>
        <shortName evidence="1">Thiamine-phosphate kinase</shortName>
        <ecNumber evidence="1">2.7.4.16</ecNumber>
    </recommendedName>
</protein>
<feature type="binding site" evidence="1">
    <location>
        <position position="74"/>
    </location>
    <ligand>
        <name>Mg(2+)</name>
        <dbReference type="ChEBI" id="CHEBI:18420"/>
        <label>3</label>
    </ligand>
</feature>
<dbReference type="CDD" id="cd02194">
    <property type="entry name" value="ThiL"/>
    <property type="match status" value="1"/>
</dbReference>
<feature type="binding site" evidence="1">
    <location>
        <position position="45"/>
    </location>
    <ligand>
        <name>Mg(2+)</name>
        <dbReference type="ChEBI" id="CHEBI:18420"/>
        <label>2</label>
    </ligand>
</feature>
<evidence type="ECO:0000259" key="3">
    <source>
        <dbReference type="Pfam" id="PF02769"/>
    </source>
</evidence>
<feature type="binding site" evidence="1">
    <location>
        <position position="28"/>
    </location>
    <ligand>
        <name>Mg(2+)</name>
        <dbReference type="ChEBI" id="CHEBI:18420"/>
        <label>4</label>
    </ligand>
</feature>
<comment type="catalytic activity">
    <reaction evidence="1">
        <text>thiamine phosphate + ATP = thiamine diphosphate + ADP</text>
        <dbReference type="Rhea" id="RHEA:15913"/>
        <dbReference type="ChEBI" id="CHEBI:30616"/>
        <dbReference type="ChEBI" id="CHEBI:37575"/>
        <dbReference type="ChEBI" id="CHEBI:58937"/>
        <dbReference type="ChEBI" id="CHEBI:456216"/>
        <dbReference type="EC" id="2.7.4.16"/>
    </reaction>
</comment>
<feature type="binding site" evidence="1">
    <location>
        <position position="45"/>
    </location>
    <ligand>
        <name>Mg(2+)</name>
        <dbReference type="ChEBI" id="CHEBI:18420"/>
        <label>1</label>
    </ligand>
</feature>
<dbReference type="PANTHER" id="PTHR30270">
    <property type="entry name" value="THIAMINE-MONOPHOSPHATE KINASE"/>
    <property type="match status" value="1"/>
</dbReference>
<comment type="caution">
    <text evidence="4">The sequence shown here is derived from an EMBL/GenBank/DDBJ whole genome shotgun (WGS) entry which is preliminary data.</text>
</comment>
<keyword evidence="1" id="KW-0067">ATP-binding</keyword>
<dbReference type="PIRSF" id="PIRSF005303">
    <property type="entry name" value="Thiam_monoph_kin"/>
    <property type="match status" value="1"/>
</dbReference>
<feature type="binding site" evidence="1">
    <location>
        <position position="216"/>
    </location>
    <ligand>
        <name>Mg(2+)</name>
        <dbReference type="ChEBI" id="CHEBI:18420"/>
        <label>3</label>
    </ligand>
</feature>
<dbReference type="Gene3D" id="3.90.650.10">
    <property type="entry name" value="PurM-like C-terminal domain"/>
    <property type="match status" value="1"/>
</dbReference>
<evidence type="ECO:0000259" key="2">
    <source>
        <dbReference type="Pfam" id="PF00586"/>
    </source>
</evidence>
<dbReference type="Gene3D" id="3.30.1330.10">
    <property type="entry name" value="PurM-like, N-terminal domain"/>
    <property type="match status" value="1"/>
</dbReference>
<feature type="binding site" evidence="1">
    <location>
        <position position="106"/>
    </location>
    <ligand>
        <name>ATP</name>
        <dbReference type="ChEBI" id="CHEBI:30616"/>
    </ligand>
</feature>
<proteinExistence type="inferred from homology"/>
<dbReference type="InterPro" id="IPR036676">
    <property type="entry name" value="PurM-like_C_sf"/>
</dbReference>
<evidence type="ECO:0000313" key="5">
    <source>
        <dbReference type="Proteomes" id="UP000248066"/>
    </source>
</evidence>
<feature type="binding site" evidence="1">
    <location>
        <position position="28"/>
    </location>
    <ligand>
        <name>Mg(2+)</name>
        <dbReference type="ChEBI" id="CHEBI:18420"/>
        <label>3</label>
    </ligand>
</feature>
<feature type="binding site" evidence="1">
    <location>
        <begin position="123"/>
        <end position="124"/>
    </location>
    <ligand>
        <name>ATP</name>
        <dbReference type="ChEBI" id="CHEBI:30616"/>
    </ligand>
</feature>
<feature type="binding site" evidence="1">
    <location>
        <position position="124"/>
    </location>
    <ligand>
        <name>Mg(2+)</name>
        <dbReference type="ChEBI" id="CHEBI:18420"/>
        <label>1</label>
    </ligand>
</feature>
<dbReference type="UniPathway" id="UPA00060">
    <property type="reaction ID" value="UER00142"/>
</dbReference>
<comment type="miscellaneous">
    <text evidence="1">Reaction mechanism of ThiL seems to utilize a direct, inline transfer of the gamma-phosphate of ATP to TMP rather than a phosphorylated enzyme intermediate.</text>
</comment>
<dbReference type="Pfam" id="PF02769">
    <property type="entry name" value="AIRS_C"/>
    <property type="match status" value="1"/>
</dbReference>
<comment type="similarity">
    <text evidence="1">Belongs to the thiamine-monophosphate kinase family.</text>
</comment>
<keyword evidence="1" id="KW-0460">Magnesium</keyword>
<feature type="binding site" evidence="1">
    <location>
        <position position="262"/>
    </location>
    <ligand>
        <name>substrate</name>
    </ligand>
</feature>
<comment type="function">
    <text evidence="1">Catalyzes the ATP-dependent phosphorylation of thiamine-monophosphate (TMP) to form thiamine-pyrophosphate (TPP), the active form of vitamin B1.</text>
</comment>
<name>A0A2W0HRZ7_9BACI</name>
<dbReference type="SUPFAM" id="SSF55326">
    <property type="entry name" value="PurM N-terminal domain-like"/>
    <property type="match status" value="1"/>
</dbReference>
<dbReference type="NCBIfam" id="TIGR01379">
    <property type="entry name" value="thiL"/>
    <property type="match status" value="1"/>
</dbReference>
<dbReference type="GO" id="GO:0009030">
    <property type="term" value="F:thiamine-phosphate kinase activity"/>
    <property type="evidence" value="ECO:0007669"/>
    <property type="project" value="UniProtKB-UniRule"/>
</dbReference>
<dbReference type="GO" id="GO:0005524">
    <property type="term" value="F:ATP binding"/>
    <property type="evidence" value="ECO:0007669"/>
    <property type="project" value="UniProtKB-UniRule"/>
</dbReference>
<dbReference type="PANTHER" id="PTHR30270:SF0">
    <property type="entry name" value="THIAMINE-MONOPHOSPHATE KINASE"/>
    <property type="match status" value="1"/>
</dbReference>
<dbReference type="AlphaFoldDB" id="A0A2W0HRZ7"/>
<feature type="binding site" evidence="1">
    <location>
        <position position="218"/>
    </location>
    <ligand>
        <name>ATP</name>
        <dbReference type="ChEBI" id="CHEBI:30616"/>
    </ligand>
</feature>
<dbReference type="GO" id="GO:0009229">
    <property type="term" value="P:thiamine diphosphate biosynthetic process"/>
    <property type="evidence" value="ECO:0007669"/>
    <property type="project" value="UniProtKB-UniRule"/>
</dbReference>
<evidence type="ECO:0000313" key="4">
    <source>
        <dbReference type="EMBL" id="PYZ96328.1"/>
    </source>
</evidence>
<dbReference type="GO" id="GO:0000287">
    <property type="term" value="F:magnesium ion binding"/>
    <property type="evidence" value="ECO:0007669"/>
    <property type="project" value="UniProtKB-UniRule"/>
</dbReference>
<comment type="pathway">
    <text evidence="1">Cofactor biosynthesis; thiamine diphosphate biosynthesis; thiamine diphosphate from thiamine phosphate: step 1/1.</text>
</comment>
<dbReference type="InterPro" id="IPR036921">
    <property type="entry name" value="PurM-like_N_sf"/>
</dbReference>
<keyword evidence="1" id="KW-0547">Nucleotide-binding</keyword>
<keyword evidence="1" id="KW-0479">Metal-binding</keyword>
<dbReference type="Proteomes" id="UP000248066">
    <property type="component" value="Unassembled WGS sequence"/>
</dbReference>
<keyword evidence="1" id="KW-0784">Thiamine biosynthesis</keyword>
<feature type="domain" description="PurM-like C-terminal" evidence="3">
    <location>
        <begin position="154"/>
        <end position="300"/>
    </location>
</feature>
<keyword evidence="1" id="KW-0808">Transferase</keyword>
<dbReference type="GO" id="GO:0009228">
    <property type="term" value="P:thiamine biosynthetic process"/>
    <property type="evidence" value="ECO:0007669"/>
    <property type="project" value="UniProtKB-KW"/>
</dbReference>
<dbReference type="HAMAP" id="MF_02128">
    <property type="entry name" value="TMP_kinase"/>
    <property type="match status" value="1"/>
</dbReference>
<comment type="caution">
    <text evidence="1">Lacks conserved residue(s) required for the propagation of feature annotation.</text>
</comment>
<reference evidence="4 5" key="1">
    <citation type="submission" date="2017-10" db="EMBL/GenBank/DDBJ databases">
        <title>Bacillus sp. nov., a halophilic bacterium isolated from a Yangshapao Lake.</title>
        <authorList>
            <person name="Wang H."/>
        </authorList>
    </citation>
    <scope>NUCLEOTIDE SEQUENCE [LARGE SCALE GENOMIC DNA]</scope>
    <source>
        <strain evidence="4 5">YSP-3</strain>
    </source>
</reference>
<dbReference type="InterPro" id="IPR010918">
    <property type="entry name" value="PurM-like_C_dom"/>
</dbReference>
<feature type="binding site" evidence="1">
    <location>
        <position position="43"/>
    </location>
    <ligand>
        <name>Mg(2+)</name>
        <dbReference type="ChEBI" id="CHEBI:18420"/>
        <label>4</label>
    </ligand>
</feature>
<dbReference type="InterPro" id="IPR006283">
    <property type="entry name" value="ThiL-like"/>
</dbReference>
<dbReference type="RefSeq" id="WP_110519900.1">
    <property type="nucleotide sequence ID" value="NZ_PDOF01000002.1"/>
</dbReference>
<dbReference type="EC" id="2.7.4.16" evidence="1"/>
<gene>
    <name evidence="1 4" type="primary">thiL</name>
    <name evidence="4" type="ORF">CR205_11395</name>
</gene>
<sequence length="321" mass="35012">MKDEFAFIRSIQPDRHHQPTVVAGIGDDAALYDGEDGWHEIATVDTLAEDIHFSRKTMTPYQTGHRALAVNISDIAAMGGRPVFYLVSVSVPKAGTWREEELQEMYRGMSDLAAKYEMDLIGGDTNATYDKLVVSVTVIGRVEKGVKLLRTNARPGDTVFVTGPVGSSAAGLQLLLDEGLEAEKENKRAQAHQTPMPQVQAGRIIAGSGLRTALNDISDGLASEAHEIANASGVAMELEWALIPHELDGEERQKEWALFGGEDFQLIGCAGENDTEKLRQLFEAEGLKLYPIGTVTEGTGVWLTDGKERTRLDKGGYNHFT</sequence>
<dbReference type="InterPro" id="IPR016188">
    <property type="entry name" value="PurM-like_N"/>
</dbReference>
<feature type="binding site" evidence="1">
    <location>
        <position position="317"/>
    </location>
    <ligand>
        <name>substrate</name>
    </ligand>
</feature>
<dbReference type="Pfam" id="PF00586">
    <property type="entry name" value="AIRS"/>
    <property type="match status" value="1"/>
</dbReference>
<dbReference type="SUPFAM" id="SSF56042">
    <property type="entry name" value="PurM C-terminal domain-like"/>
    <property type="match status" value="1"/>
</dbReference>
<feature type="binding site" evidence="1">
    <location>
        <position position="74"/>
    </location>
    <ligand>
        <name>Mg(2+)</name>
        <dbReference type="ChEBI" id="CHEBI:18420"/>
        <label>4</label>
    </ligand>
</feature>
<organism evidence="4 5">
    <name type="scientific">Alteribacter lacisalsi</name>
    <dbReference type="NCBI Taxonomy" id="2045244"/>
    <lineage>
        <taxon>Bacteria</taxon>
        <taxon>Bacillati</taxon>
        <taxon>Bacillota</taxon>
        <taxon>Bacilli</taxon>
        <taxon>Bacillales</taxon>
        <taxon>Bacillaceae</taxon>
        <taxon>Alteribacter</taxon>
    </lineage>
</organism>